<feature type="transmembrane region" description="Helical" evidence="1">
    <location>
        <begin position="71"/>
        <end position="92"/>
    </location>
</feature>
<dbReference type="EMBL" id="MU866303">
    <property type="protein sequence ID" value="KAK4174067.1"/>
    <property type="molecule type" value="Genomic_DNA"/>
</dbReference>
<dbReference type="Proteomes" id="UP001302321">
    <property type="component" value="Unassembled WGS sequence"/>
</dbReference>
<name>A0AAN7A6E7_9PEZI</name>
<evidence type="ECO:0000256" key="1">
    <source>
        <dbReference type="SAM" id="Phobius"/>
    </source>
</evidence>
<evidence type="ECO:0000313" key="2">
    <source>
        <dbReference type="EMBL" id="KAK4174067.1"/>
    </source>
</evidence>
<keyword evidence="1" id="KW-1133">Transmembrane helix</keyword>
<comment type="caution">
    <text evidence="2">The sequence shown here is derived from an EMBL/GenBank/DDBJ whole genome shotgun (WGS) entry which is preliminary data.</text>
</comment>
<feature type="transmembrane region" description="Helical" evidence="1">
    <location>
        <begin position="30"/>
        <end position="51"/>
    </location>
</feature>
<evidence type="ECO:0000313" key="3">
    <source>
        <dbReference type="Proteomes" id="UP001302321"/>
    </source>
</evidence>
<keyword evidence="1" id="KW-0472">Membrane</keyword>
<keyword evidence="3" id="KW-1185">Reference proteome</keyword>
<keyword evidence="1" id="KW-0812">Transmembrane</keyword>
<protein>
    <submittedName>
        <fullName evidence="2">Uncharacterized protein</fullName>
    </submittedName>
</protein>
<accession>A0AAN7A6E7</accession>
<organism evidence="2 3">
    <name type="scientific">Triangularia setosa</name>
    <dbReference type="NCBI Taxonomy" id="2587417"/>
    <lineage>
        <taxon>Eukaryota</taxon>
        <taxon>Fungi</taxon>
        <taxon>Dikarya</taxon>
        <taxon>Ascomycota</taxon>
        <taxon>Pezizomycotina</taxon>
        <taxon>Sordariomycetes</taxon>
        <taxon>Sordariomycetidae</taxon>
        <taxon>Sordariales</taxon>
        <taxon>Podosporaceae</taxon>
        <taxon>Triangularia</taxon>
    </lineage>
</organism>
<proteinExistence type="predicted"/>
<feature type="transmembrane region" description="Helical" evidence="1">
    <location>
        <begin position="6"/>
        <end position="23"/>
    </location>
</feature>
<dbReference type="AlphaFoldDB" id="A0AAN7A6E7"/>
<gene>
    <name evidence="2" type="ORF">QBC36DRAFT_47749</name>
</gene>
<sequence>MNKVKVLFLFFFFSFGGIWFFFFGRGGDWVFHFFICVLLFLYSQDIFQATWSQGNYSFGLEDIVDTLPELAFSGFFDLYIFDSLFFFLFYAFSWCHKEMQL</sequence>
<reference evidence="2" key="2">
    <citation type="submission" date="2023-05" db="EMBL/GenBank/DDBJ databases">
        <authorList>
            <consortium name="Lawrence Berkeley National Laboratory"/>
            <person name="Steindorff A."/>
            <person name="Hensen N."/>
            <person name="Bonometti L."/>
            <person name="Westerberg I."/>
            <person name="Brannstrom I.O."/>
            <person name="Guillou S."/>
            <person name="Cros-Aarteil S."/>
            <person name="Calhoun S."/>
            <person name="Haridas S."/>
            <person name="Kuo A."/>
            <person name="Mondo S."/>
            <person name="Pangilinan J."/>
            <person name="Riley R."/>
            <person name="Labutti K."/>
            <person name="Andreopoulos B."/>
            <person name="Lipzen A."/>
            <person name="Chen C."/>
            <person name="Yanf M."/>
            <person name="Daum C."/>
            <person name="Ng V."/>
            <person name="Clum A."/>
            <person name="Ohm R."/>
            <person name="Martin F."/>
            <person name="Silar P."/>
            <person name="Natvig D."/>
            <person name="Lalanne C."/>
            <person name="Gautier V."/>
            <person name="Ament-Velasquez S.L."/>
            <person name="Kruys A."/>
            <person name="Hutchinson M.I."/>
            <person name="Powell A.J."/>
            <person name="Barry K."/>
            <person name="Miller A.N."/>
            <person name="Grigoriev I.V."/>
            <person name="Debuchy R."/>
            <person name="Gladieux P."/>
            <person name="Thoren M.H."/>
            <person name="Johannesson H."/>
        </authorList>
    </citation>
    <scope>NUCLEOTIDE SEQUENCE</scope>
    <source>
        <strain evidence="2">CBS 892.96</strain>
    </source>
</reference>
<reference evidence="2" key="1">
    <citation type="journal article" date="2023" name="Mol. Phylogenet. Evol.">
        <title>Genome-scale phylogeny and comparative genomics of the fungal order Sordariales.</title>
        <authorList>
            <person name="Hensen N."/>
            <person name="Bonometti L."/>
            <person name="Westerberg I."/>
            <person name="Brannstrom I.O."/>
            <person name="Guillou S."/>
            <person name="Cros-Aarteil S."/>
            <person name="Calhoun S."/>
            <person name="Haridas S."/>
            <person name="Kuo A."/>
            <person name="Mondo S."/>
            <person name="Pangilinan J."/>
            <person name="Riley R."/>
            <person name="LaButti K."/>
            <person name="Andreopoulos B."/>
            <person name="Lipzen A."/>
            <person name="Chen C."/>
            <person name="Yan M."/>
            <person name="Daum C."/>
            <person name="Ng V."/>
            <person name="Clum A."/>
            <person name="Steindorff A."/>
            <person name="Ohm R.A."/>
            <person name="Martin F."/>
            <person name="Silar P."/>
            <person name="Natvig D.O."/>
            <person name="Lalanne C."/>
            <person name="Gautier V."/>
            <person name="Ament-Velasquez S.L."/>
            <person name="Kruys A."/>
            <person name="Hutchinson M.I."/>
            <person name="Powell A.J."/>
            <person name="Barry K."/>
            <person name="Miller A.N."/>
            <person name="Grigoriev I.V."/>
            <person name="Debuchy R."/>
            <person name="Gladieux P."/>
            <person name="Hiltunen Thoren M."/>
            <person name="Johannesson H."/>
        </authorList>
    </citation>
    <scope>NUCLEOTIDE SEQUENCE</scope>
    <source>
        <strain evidence="2">CBS 892.96</strain>
    </source>
</reference>